<evidence type="ECO:0000256" key="5">
    <source>
        <dbReference type="ARBA" id="ARBA00023136"/>
    </source>
</evidence>
<gene>
    <name evidence="8" type="ORF">L0M99_06990</name>
</gene>
<comment type="caution">
    <text evidence="8">The sequence shown here is derived from an EMBL/GenBank/DDBJ whole genome shotgun (WGS) entry which is preliminary data.</text>
</comment>
<evidence type="ECO:0000256" key="4">
    <source>
        <dbReference type="ARBA" id="ARBA00022989"/>
    </source>
</evidence>
<keyword evidence="3 6" id="KW-0812">Transmembrane</keyword>
<evidence type="ECO:0000313" key="8">
    <source>
        <dbReference type="EMBL" id="MCG4618236.1"/>
    </source>
</evidence>
<evidence type="ECO:0000256" key="6">
    <source>
        <dbReference type="RuleBase" id="RU363041"/>
    </source>
</evidence>
<comment type="similarity">
    <text evidence="2 6">Belongs to the 4-toluene sulfonate uptake permease (TSUP) (TC 2.A.102) family.</text>
</comment>
<proteinExistence type="inferred from homology"/>
<dbReference type="InterPro" id="IPR002781">
    <property type="entry name" value="TM_pro_TauE-like"/>
</dbReference>
<keyword evidence="6" id="KW-1003">Cell membrane</keyword>
<dbReference type="InterPro" id="IPR036259">
    <property type="entry name" value="MFS_trans_sf"/>
</dbReference>
<dbReference type="RefSeq" id="WP_238128184.1">
    <property type="nucleotide sequence ID" value="NZ_JAGZVZ010000005.1"/>
</dbReference>
<dbReference type="Pfam" id="PF01925">
    <property type="entry name" value="TauE"/>
    <property type="match status" value="1"/>
</dbReference>
<evidence type="ECO:0000256" key="1">
    <source>
        <dbReference type="ARBA" id="ARBA00004141"/>
    </source>
</evidence>
<evidence type="ECO:0000256" key="3">
    <source>
        <dbReference type="ARBA" id="ARBA00022692"/>
    </source>
</evidence>
<organism evidence="8 9">
    <name type="scientific">Varibaculum cambriense</name>
    <dbReference type="NCBI Taxonomy" id="184870"/>
    <lineage>
        <taxon>Bacteria</taxon>
        <taxon>Bacillati</taxon>
        <taxon>Actinomycetota</taxon>
        <taxon>Actinomycetes</taxon>
        <taxon>Actinomycetales</taxon>
        <taxon>Actinomycetaceae</taxon>
        <taxon>Varibaculum</taxon>
    </lineage>
</organism>
<dbReference type="SUPFAM" id="SSF103473">
    <property type="entry name" value="MFS general substrate transporter"/>
    <property type="match status" value="1"/>
</dbReference>
<dbReference type="InterPro" id="IPR051598">
    <property type="entry name" value="TSUP/Inactive_protease-like"/>
</dbReference>
<dbReference type="EMBL" id="JAKNHJ010000013">
    <property type="protein sequence ID" value="MCG4618236.1"/>
    <property type="molecule type" value="Genomic_DNA"/>
</dbReference>
<sequence>MSLLLPIIVGICVGIIVGLLGAGGGILSVPILVYLLGQSPHNAAAGSLLIVGATSLIALIGRRKEVHWKQGVVFGALSITGSFIGSFLNSLVSPNLLMYLFSGLLVIVAGLMFRKAAKEKNAAGGNATGRKQQKKSPNLDGHNQVCNRPPQGNENSPSSKSHLHHWITITIAAVLIGVLTGFFGVGGGFAVVPALTLIMHFDMKEASATSLLVMVIASLAGLAARMGTAIQIDYLSVLPFAFASMIGGPIGASLTRKTKSTTLTFLFALLLLLVAVYTLSATLLGA</sequence>
<feature type="compositionally biased region" description="Polar residues" evidence="7">
    <location>
        <begin position="144"/>
        <end position="159"/>
    </location>
</feature>
<dbReference type="GO" id="GO:0005886">
    <property type="term" value="C:plasma membrane"/>
    <property type="evidence" value="ECO:0007669"/>
    <property type="project" value="UniProtKB-SubCell"/>
</dbReference>
<feature type="transmembrane region" description="Helical" evidence="6">
    <location>
        <begin position="166"/>
        <end position="195"/>
    </location>
</feature>
<dbReference type="PANTHER" id="PTHR43701:SF2">
    <property type="entry name" value="MEMBRANE TRANSPORTER PROTEIN YJNA-RELATED"/>
    <property type="match status" value="1"/>
</dbReference>
<feature type="transmembrane region" description="Helical" evidence="6">
    <location>
        <begin position="72"/>
        <end position="90"/>
    </location>
</feature>
<evidence type="ECO:0000256" key="7">
    <source>
        <dbReference type="SAM" id="MobiDB-lite"/>
    </source>
</evidence>
<evidence type="ECO:0000256" key="2">
    <source>
        <dbReference type="ARBA" id="ARBA00009142"/>
    </source>
</evidence>
<feature type="transmembrane region" description="Helical" evidence="6">
    <location>
        <begin position="43"/>
        <end position="60"/>
    </location>
</feature>
<feature type="transmembrane region" description="Helical" evidence="6">
    <location>
        <begin position="234"/>
        <end position="252"/>
    </location>
</feature>
<reference evidence="8" key="1">
    <citation type="submission" date="2022-01" db="EMBL/GenBank/DDBJ databases">
        <title>Collection of gut derived symbiotic bacterial strains cultured from healthy donors.</title>
        <authorList>
            <person name="Lin H."/>
            <person name="Kohout C."/>
            <person name="Waligurski E."/>
            <person name="Pamer E.G."/>
        </authorList>
    </citation>
    <scope>NUCLEOTIDE SEQUENCE</scope>
    <source>
        <strain evidence="8">DFI.7.46</strain>
    </source>
</reference>
<feature type="transmembrane region" description="Helical" evidence="6">
    <location>
        <begin position="7"/>
        <end position="37"/>
    </location>
</feature>
<comment type="subcellular location">
    <subcellularLocation>
        <location evidence="6">Cell membrane</location>
        <topology evidence="6">Multi-pass membrane protein</topology>
    </subcellularLocation>
    <subcellularLocation>
        <location evidence="1">Membrane</location>
        <topology evidence="1">Multi-pass membrane protein</topology>
    </subcellularLocation>
</comment>
<feature type="transmembrane region" description="Helical" evidence="6">
    <location>
        <begin position="96"/>
        <end position="113"/>
    </location>
</feature>
<evidence type="ECO:0000313" key="9">
    <source>
        <dbReference type="Proteomes" id="UP001200537"/>
    </source>
</evidence>
<keyword evidence="4 6" id="KW-1133">Transmembrane helix</keyword>
<dbReference type="PANTHER" id="PTHR43701">
    <property type="entry name" value="MEMBRANE TRANSPORTER PROTEIN MJ0441-RELATED"/>
    <property type="match status" value="1"/>
</dbReference>
<feature type="transmembrane region" description="Helical" evidence="6">
    <location>
        <begin position="264"/>
        <end position="284"/>
    </location>
</feature>
<feature type="transmembrane region" description="Helical" evidence="6">
    <location>
        <begin position="207"/>
        <end position="227"/>
    </location>
</feature>
<accession>A0AAJ1BCK6</accession>
<keyword evidence="5 6" id="KW-0472">Membrane</keyword>
<dbReference type="AlphaFoldDB" id="A0AAJ1BCK6"/>
<protein>
    <recommendedName>
        <fullName evidence="6">Probable membrane transporter protein</fullName>
    </recommendedName>
</protein>
<name>A0AAJ1BCK6_9ACTO</name>
<feature type="region of interest" description="Disordered" evidence="7">
    <location>
        <begin position="122"/>
        <end position="159"/>
    </location>
</feature>
<dbReference type="Proteomes" id="UP001200537">
    <property type="component" value="Unassembled WGS sequence"/>
</dbReference>